<name>A0A016BVK7_BACFG</name>
<gene>
    <name evidence="2" type="ORF">M076_2236</name>
</gene>
<dbReference type="SMART" id="SM00530">
    <property type="entry name" value="HTH_XRE"/>
    <property type="match status" value="1"/>
</dbReference>
<dbReference type="GO" id="GO:0003677">
    <property type="term" value="F:DNA binding"/>
    <property type="evidence" value="ECO:0007669"/>
    <property type="project" value="InterPro"/>
</dbReference>
<dbReference type="PROSITE" id="PS50943">
    <property type="entry name" value="HTH_CROC1"/>
    <property type="match status" value="1"/>
</dbReference>
<dbReference type="GeneID" id="60366611"/>
<evidence type="ECO:0000313" key="2">
    <source>
        <dbReference type="EMBL" id="EXZ44601.1"/>
    </source>
</evidence>
<feature type="domain" description="HTH cro/C1-type" evidence="1">
    <location>
        <begin position="16"/>
        <end position="70"/>
    </location>
</feature>
<protein>
    <submittedName>
        <fullName evidence="2">Helix-turn-helix domain protein</fullName>
    </submittedName>
</protein>
<dbReference type="PATRIC" id="fig|1339280.3.peg.2144"/>
<dbReference type="SUPFAM" id="SSF47413">
    <property type="entry name" value="lambda repressor-like DNA-binding domains"/>
    <property type="match status" value="1"/>
</dbReference>
<sequence length="121" mass="13822">MKKKKETPMHPVVENIRKIIMDKGITQVAASELVGTSASQMSKILNGEVQISIWQISNFATNLGMEIIDVFTYPNKYVKAEDRNDNKEPIEAVLQIKLRKDKKDQVLKLIFGEHNLEILNK</sequence>
<accession>A0A016BVK7</accession>
<dbReference type="RefSeq" id="WP_224223155.1">
    <property type="nucleotide sequence ID" value="NZ_JGDM01000056.1"/>
</dbReference>
<reference evidence="2 3" key="1">
    <citation type="submission" date="2014-02" db="EMBL/GenBank/DDBJ databases">
        <authorList>
            <person name="Sears C."/>
            <person name="Carroll K."/>
            <person name="Sack B.R."/>
            <person name="Qadri F."/>
            <person name="Myers L.L."/>
            <person name="Chung G.-T."/>
            <person name="Escheverria P."/>
            <person name="Fraser C.M."/>
            <person name="Sadzewicz L."/>
            <person name="Shefchek K.A."/>
            <person name="Tallon L."/>
            <person name="Das S.P."/>
            <person name="Daugherty S."/>
            <person name="Mongodin E.F."/>
        </authorList>
    </citation>
    <scope>NUCLEOTIDE SEQUENCE [LARGE SCALE GENOMIC DNA]</scope>
    <source>
        <strain evidence="2 3">2-F-2 #4</strain>
    </source>
</reference>
<proteinExistence type="predicted"/>
<dbReference type="InterPro" id="IPR010982">
    <property type="entry name" value="Lambda_DNA-bd_dom_sf"/>
</dbReference>
<dbReference type="Gene3D" id="1.10.260.40">
    <property type="entry name" value="lambda repressor-like DNA-binding domains"/>
    <property type="match status" value="1"/>
</dbReference>
<dbReference type="InterPro" id="IPR001387">
    <property type="entry name" value="Cro/C1-type_HTH"/>
</dbReference>
<dbReference type="EMBL" id="JGDM01000056">
    <property type="protein sequence ID" value="EXZ44601.1"/>
    <property type="molecule type" value="Genomic_DNA"/>
</dbReference>
<evidence type="ECO:0000259" key="1">
    <source>
        <dbReference type="PROSITE" id="PS50943"/>
    </source>
</evidence>
<dbReference type="CDD" id="cd00093">
    <property type="entry name" value="HTH_XRE"/>
    <property type="match status" value="1"/>
</dbReference>
<evidence type="ECO:0000313" key="3">
    <source>
        <dbReference type="Proteomes" id="UP000022272"/>
    </source>
</evidence>
<dbReference type="AlphaFoldDB" id="A0A016BVK7"/>
<comment type="caution">
    <text evidence="2">The sequence shown here is derived from an EMBL/GenBank/DDBJ whole genome shotgun (WGS) entry which is preliminary data.</text>
</comment>
<organism evidence="2 3">
    <name type="scientific">Bacteroides fragilis str. 2-F-2 #4</name>
    <dbReference type="NCBI Taxonomy" id="1339280"/>
    <lineage>
        <taxon>Bacteria</taxon>
        <taxon>Pseudomonadati</taxon>
        <taxon>Bacteroidota</taxon>
        <taxon>Bacteroidia</taxon>
        <taxon>Bacteroidales</taxon>
        <taxon>Bacteroidaceae</taxon>
        <taxon>Bacteroides</taxon>
    </lineage>
</organism>
<dbReference type="Pfam" id="PF13443">
    <property type="entry name" value="HTH_26"/>
    <property type="match status" value="1"/>
</dbReference>
<dbReference type="Proteomes" id="UP000022272">
    <property type="component" value="Unassembled WGS sequence"/>
</dbReference>